<protein>
    <submittedName>
        <fullName evidence="6">Dehydrogenase</fullName>
    </submittedName>
</protein>
<evidence type="ECO:0000256" key="2">
    <source>
        <dbReference type="ARBA" id="ARBA00022630"/>
    </source>
</evidence>
<evidence type="ECO:0000256" key="4">
    <source>
        <dbReference type="ARBA" id="ARBA00023002"/>
    </source>
</evidence>
<dbReference type="InterPro" id="IPR016167">
    <property type="entry name" value="FAD-bd_PCMH_sub1"/>
</dbReference>
<dbReference type="SUPFAM" id="SSF56176">
    <property type="entry name" value="FAD-binding/transporter-associated domain-like"/>
    <property type="match status" value="1"/>
</dbReference>
<dbReference type="Gene3D" id="3.30.70.2190">
    <property type="match status" value="1"/>
</dbReference>
<dbReference type="FunFam" id="1.10.45.10:FF:000001">
    <property type="entry name" value="D-lactate dehydrogenase mitochondrial"/>
    <property type="match status" value="1"/>
</dbReference>
<name>A0A095SUT5_9FLAO</name>
<reference evidence="6 7" key="1">
    <citation type="submission" date="2014-09" db="EMBL/GenBank/DDBJ databases">
        <title>Whole Genome Shotgun of Flavobacterium aquatile LMG 4008.</title>
        <authorList>
            <person name="Gale A.N."/>
            <person name="Pipes S.E."/>
            <person name="Newman J.D."/>
        </authorList>
    </citation>
    <scope>NUCLEOTIDE SEQUENCE [LARGE SCALE GENOMIC DNA]</scope>
    <source>
        <strain evidence="6 7">LMG 4008</strain>
    </source>
</reference>
<dbReference type="InterPro" id="IPR016166">
    <property type="entry name" value="FAD-bd_PCMH"/>
</dbReference>
<feature type="domain" description="FAD-binding PCMH-type" evidence="5">
    <location>
        <begin position="38"/>
        <end position="217"/>
    </location>
</feature>
<dbReference type="OrthoDB" id="9767256at2"/>
<dbReference type="RefSeq" id="WP_035126272.1">
    <property type="nucleotide sequence ID" value="NZ_JRHH01000003.1"/>
</dbReference>
<keyword evidence="3" id="KW-0274">FAD</keyword>
<evidence type="ECO:0000256" key="3">
    <source>
        <dbReference type="ARBA" id="ARBA00022827"/>
    </source>
</evidence>
<dbReference type="PANTHER" id="PTHR42934:SF2">
    <property type="entry name" value="GLYCOLATE OXIDASE SUBUNIT GLCD"/>
    <property type="match status" value="1"/>
</dbReference>
<dbReference type="Gene3D" id="1.10.45.10">
    <property type="entry name" value="Vanillyl-alcohol Oxidase, Chain A, domain 4"/>
    <property type="match status" value="1"/>
</dbReference>
<dbReference type="SUPFAM" id="SSF55103">
    <property type="entry name" value="FAD-linked oxidases, C-terminal domain"/>
    <property type="match status" value="1"/>
</dbReference>
<dbReference type="Pfam" id="PF01565">
    <property type="entry name" value="FAD_binding_4"/>
    <property type="match status" value="1"/>
</dbReference>
<dbReference type="Pfam" id="PF02913">
    <property type="entry name" value="FAD-oxidase_C"/>
    <property type="match status" value="1"/>
</dbReference>
<evidence type="ECO:0000256" key="1">
    <source>
        <dbReference type="ARBA" id="ARBA00001974"/>
    </source>
</evidence>
<evidence type="ECO:0000313" key="7">
    <source>
        <dbReference type="Proteomes" id="UP000029554"/>
    </source>
</evidence>
<dbReference type="eggNOG" id="COG0277">
    <property type="taxonomic scope" value="Bacteria"/>
</dbReference>
<keyword evidence="2" id="KW-0285">Flavoprotein</keyword>
<sequence>MQFNPEALQKLIRIVGEQFVFTDDETRNHYGHDETEDYVFPPSVVVKPANAFEISEILKLANDYKIPTTPIGARTGLSGGALSIYKGIGLSMERLNKIIEIDENNLQITTEPAVITQVLREAVAEKGLFYPVDPSSQGSCWIGGNVAENSGGARAVKYGVTKDYVLNLEVVLPNGEIIWTGANTLKNSTGYNLTQLMVGSEGTLGIITKIVLKLLPQNSHSVLMLVPFYKASQACEAVSAIFRDGIVPSALEFMERDAIDWTLKYHDDISVKVKDEVQAHLLIEVDGNYPDILFSEAEKIMTVLEQFEIDEVLFADTEDEKNALWKMRRSVAEAVKSNSIYKEEDTVVPRYELPKLLEGIKSIGNKYGFKSVCYGHAGDGNLHVNIIKSDMSDDNWLTQVPLGIREIFELTVGLKGTLSGEHGIGFVQKNYMDIAFTKTHLELMESIKRVFDPNNILNPGKIFPDEL</sequence>
<dbReference type="PROSITE" id="PS51387">
    <property type="entry name" value="FAD_PCMH"/>
    <property type="match status" value="1"/>
</dbReference>
<dbReference type="STRING" id="1453498.LG45_09125"/>
<dbReference type="Gene3D" id="3.30.70.2740">
    <property type="match status" value="1"/>
</dbReference>
<dbReference type="InterPro" id="IPR051914">
    <property type="entry name" value="FAD-linked_OxidoTrans_Type4"/>
</dbReference>
<accession>A0A095SUT5</accession>
<organism evidence="6 7">
    <name type="scientific">Flavobacterium aquatile LMG 4008 = ATCC 11947</name>
    <dbReference type="NCBI Taxonomy" id="1453498"/>
    <lineage>
        <taxon>Bacteria</taxon>
        <taxon>Pseudomonadati</taxon>
        <taxon>Bacteroidota</taxon>
        <taxon>Flavobacteriia</taxon>
        <taxon>Flavobacteriales</taxon>
        <taxon>Flavobacteriaceae</taxon>
        <taxon>Flavobacterium</taxon>
    </lineage>
</organism>
<comment type="cofactor">
    <cofactor evidence="1">
        <name>FAD</name>
        <dbReference type="ChEBI" id="CHEBI:57692"/>
    </cofactor>
</comment>
<dbReference type="InterPro" id="IPR004113">
    <property type="entry name" value="FAD-bd_oxidored_4_C"/>
</dbReference>
<dbReference type="AlphaFoldDB" id="A0A095SUT5"/>
<keyword evidence="4" id="KW-0560">Oxidoreductase</keyword>
<evidence type="ECO:0000259" key="5">
    <source>
        <dbReference type="PROSITE" id="PS51387"/>
    </source>
</evidence>
<dbReference type="InterPro" id="IPR006094">
    <property type="entry name" value="Oxid_FAD_bind_N"/>
</dbReference>
<dbReference type="PANTHER" id="PTHR42934">
    <property type="entry name" value="GLYCOLATE OXIDASE SUBUNIT GLCD"/>
    <property type="match status" value="1"/>
</dbReference>
<keyword evidence="7" id="KW-1185">Reference proteome</keyword>
<dbReference type="Gene3D" id="3.30.43.10">
    <property type="entry name" value="Uridine Diphospho-n-acetylenolpyruvylglucosamine Reductase, domain 2"/>
    <property type="match status" value="1"/>
</dbReference>
<dbReference type="InterPro" id="IPR016171">
    <property type="entry name" value="Vanillyl_alc_oxidase_C-sub2"/>
</dbReference>
<dbReference type="GO" id="GO:0016491">
    <property type="term" value="F:oxidoreductase activity"/>
    <property type="evidence" value="ECO:0007669"/>
    <property type="project" value="UniProtKB-KW"/>
</dbReference>
<dbReference type="Proteomes" id="UP000029554">
    <property type="component" value="Unassembled WGS sequence"/>
</dbReference>
<dbReference type="Gene3D" id="3.30.465.10">
    <property type="match status" value="1"/>
</dbReference>
<evidence type="ECO:0000313" key="6">
    <source>
        <dbReference type="EMBL" id="KGD68436.1"/>
    </source>
</evidence>
<dbReference type="EMBL" id="JRHH01000003">
    <property type="protein sequence ID" value="KGD68436.1"/>
    <property type="molecule type" value="Genomic_DNA"/>
</dbReference>
<gene>
    <name evidence="6" type="ORF">LG45_09125</name>
</gene>
<dbReference type="InterPro" id="IPR016169">
    <property type="entry name" value="FAD-bd_PCMH_sub2"/>
</dbReference>
<dbReference type="InterPro" id="IPR036318">
    <property type="entry name" value="FAD-bd_PCMH-like_sf"/>
</dbReference>
<comment type="caution">
    <text evidence="6">The sequence shown here is derived from an EMBL/GenBank/DDBJ whole genome shotgun (WGS) entry which is preliminary data.</text>
</comment>
<proteinExistence type="predicted"/>
<dbReference type="InterPro" id="IPR016164">
    <property type="entry name" value="FAD-linked_Oxase-like_C"/>
</dbReference>
<dbReference type="GO" id="GO:0071949">
    <property type="term" value="F:FAD binding"/>
    <property type="evidence" value="ECO:0007669"/>
    <property type="project" value="InterPro"/>
</dbReference>